<evidence type="ECO:0000256" key="6">
    <source>
        <dbReference type="SAM" id="SignalP"/>
    </source>
</evidence>
<dbReference type="Gene3D" id="1.25.40.390">
    <property type="match status" value="1"/>
</dbReference>
<feature type="domain" description="RagB/SusD" evidence="7">
    <location>
        <begin position="292"/>
        <end position="634"/>
    </location>
</feature>
<dbReference type="Pfam" id="PF07980">
    <property type="entry name" value="SusD_RagB"/>
    <property type="match status" value="1"/>
</dbReference>
<name>A0A412TMQ5_9BACT</name>
<keyword evidence="4" id="KW-0472">Membrane</keyword>
<dbReference type="Proteomes" id="UP000284243">
    <property type="component" value="Unassembled WGS sequence"/>
</dbReference>
<evidence type="ECO:0000256" key="2">
    <source>
        <dbReference type="ARBA" id="ARBA00006275"/>
    </source>
</evidence>
<reference evidence="9 10" key="1">
    <citation type="submission" date="2018-08" db="EMBL/GenBank/DDBJ databases">
        <title>A genome reference for cultivated species of the human gut microbiota.</title>
        <authorList>
            <person name="Zou Y."/>
            <person name="Xue W."/>
            <person name="Luo G."/>
        </authorList>
    </citation>
    <scope>NUCLEOTIDE SEQUENCE [LARGE SCALE GENOMIC DNA]</scope>
    <source>
        <strain evidence="9 10">AF16-14</strain>
    </source>
</reference>
<evidence type="ECO:0000256" key="1">
    <source>
        <dbReference type="ARBA" id="ARBA00004442"/>
    </source>
</evidence>
<keyword evidence="5" id="KW-0998">Cell outer membrane</keyword>
<evidence type="ECO:0000256" key="5">
    <source>
        <dbReference type="ARBA" id="ARBA00023237"/>
    </source>
</evidence>
<comment type="subcellular location">
    <subcellularLocation>
        <location evidence="1">Cell outer membrane</location>
    </subcellularLocation>
</comment>
<comment type="caution">
    <text evidence="9">The sequence shown here is derived from an EMBL/GenBank/DDBJ whole genome shotgun (WGS) entry which is preliminary data.</text>
</comment>
<sequence>MKRNIKYFVIAVLTGMTLASCNWFDVETRNILTEEQTYSSKDGVLSVLANIYGRLPDGQAFNTDVMNDWDEATTDAHNKGDGFESSYRRYWDYDLIREINLFIENVTKYGTALNPKDQTFFIAEGRFLRAYTYFHLVKHMGGVPLILRSFTLEEGNGDANYWKFPRDTEEDVYRFICTEMEAIKDDLDARVNNTAVKNRASKGAALALESRAALYAASIARYTPTRTDLNLQTPGWEAGIPADKAEEFYQISLKASREIINDMKDLYDLYDVNPDKATNFYEALTKKNGNNPEVIFVKDYDGDNVLNYYTESVIPRSMRVGGGSHVNPTLNMVEQFETIDGETKIFKTNKNEEVVEEPSVTTSDEDYIIYDEAADMFAGRDPRLEGSILTPGSSFRNQELQLWAGLAVKTGNHHWEFKSVAEMEDLSSANEEVKMYGGRIMTGADGPHASIRSTNPEQVTGTGFLIRKYVDSKPGSEQLGQSDLAFIRFRFGEVLLNAAEAAWELNDPTAIEYLNRVRRRAGVEELPAIKGIETFVHERAVELAFEDHRFYDLKRWRMSDKLFDGNRNTPTALLTGLWPYKIYAPGDPDDEKWIFRRVRAIKRDLPLRFRNYNYYSSIDQAVLNDNSLLVKNPYQE</sequence>
<dbReference type="AlphaFoldDB" id="A0A412TMQ5"/>
<evidence type="ECO:0000259" key="8">
    <source>
        <dbReference type="Pfam" id="PF14322"/>
    </source>
</evidence>
<feature type="domain" description="SusD-like N-terminal" evidence="8">
    <location>
        <begin position="61"/>
        <end position="213"/>
    </location>
</feature>
<evidence type="ECO:0000256" key="4">
    <source>
        <dbReference type="ARBA" id="ARBA00023136"/>
    </source>
</evidence>
<keyword evidence="3 6" id="KW-0732">Signal</keyword>
<dbReference type="PROSITE" id="PS51257">
    <property type="entry name" value="PROKAR_LIPOPROTEIN"/>
    <property type="match status" value="1"/>
</dbReference>
<evidence type="ECO:0000259" key="7">
    <source>
        <dbReference type="Pfam" id="PF07980"/>
    </source>
</evidence>
<dbReference type="InterPro" id="IPR011990">
    <property type="entry name" value="TPR-like_helical_dom_sf"/>
</dbReference>
<evidence type="ECO:0000256" key="3">
    <source>
        <dbReference type="ARBA" id="ARBA00022729"/>
    </source>
</evidence>
<dbReference type="InterPro" id="IPR033985">
    <property type="entry name" value="SusD-like_N"/>
</dbReference>
<organism evidence="9 10">
    <name type="scientific">Odoribacter splanchnicus</name>
    <dbReference type="NCBI Taxonomy" id="28118"/>
    <lineage>
        <taxon>Bacteria</taxon>
        <taxon>Pseudomonadati</taxon>
        <taxon>Bacteroidota</taxon>
        <taxon>Bacteroidia</taxon>
        <taxon>Bacteroidales</taxon>
        <taxon>Odoribacteraceae</taxon>
        <taxon>Odoribacter</taxon>
    </lineage>
</organism>
<accession>A0A412TMQ5</accession>
<dbReference type="RefSeq" id="WP_046405779.1">
    <property type="nucleotide sequence ID" value="NZ_QRYC01000021.1"/>
</dbReference>
<proteinExistence type="inferred from homology"/>
<feature type="signal peptide" evidence="6">
    <location>
        <begin position="1"/>
        <end position="21"/>
    </location>
</feature>
<evidence type="ECO:0000313" key="10">
    <source>
        <dbReference type="Proteomes" id="UP000284243"/>
    </source>
</evidence>
<gene>
    <name evidence="9" type="ORF">DWW57_13535</name>
</gene>
<dbReference type="SUPFAM" id="SSF48452">
    <property type="entry name" value="TPR-like"/>
    <property type="match status" value="1"/>
</dbReference>
<dbReference type="GO" id="GO:0009279">
    <property type="term" value="C:cell outer membrane"/>
    <property type="evidence" value="ECO:0007669"/>
    <property type="project" value="UniProtKB-SubCell"/>
</dbReference>
<feature type="chain" id="PRO_5019291586" evidence="6">
    <location>
        <begin position="22"/>
        <end position="636"/>
    </location>
</feature>
<comment type="similarity">
    <text evidence="2">Belongs to the SusD family.</text>
</comment>
<evidence type="ECO:0000313" key="9">
    <source>
        <dbReference type="EMBL" id="RGU55108.1"/>
    </source>
</evidence>
<dbReference type="Pfam" id="PF14322">
    <property type="entry name" value="SusD-like_3"/>
    <property type="match status" value="1"/>
</dbReference>
<protein>
    <submittedName>
        <fullName evidence="9">RagB/SusD family nutrient uptake outer membrane protein</fullName>
    </submittedName>
</protein>
<dbReference type="EMBL" id="QRYC01000021">
    <property type="protein sequence ID" value="RGU55108.1"/>
    <property type="molecule type" value="Genomic_DNA"/>
</dbReference>
<dbReference type="InterPro" id="IPR012944">
    <property type="entry name" value="SusD_RagB_dom"/>
</dbReference>